<proteinExistence type="predicted"/>
<sequence length="170" mass="19988">MKKPKSKRKKFIPLFLVPKVRKRHVIPIFQAFEIPWKLFAEGALRNRFFHEEIMNRGPKCLACDRHFNGENAAVSSKIEKHHHCYLRLCIGKLLPPDSDDIYRQAKDGEFPLVPDCRRCKAEYPEYYQGCIKKIFPVHGKCHEDIHELEKLLFTNLKKKLRADFLSAANL</sequence>
<reference evidence="1 2" key="1">
    <citation type="submission" date="2017-08" db="EMBL/GenBank/DDBJ databases">
        <authorList>
            <person name="de Groot N.N."/>
        </authorList>
    </citation>
    <scope>NUCLEOTIDE SEQUENCE [LARGE SCALE GENOMIC DNA]</scope>
    <source>
        <strain evidence="1 2">Nm15</strain>
    </source>
</reference>
<dbReference type="AlphaFoldDB" id="A0A285C0X2"/>
<name>A0A285C0X2_9PROT</name>
<dbReference type="EMBL" id="LT907782">
    <property type="protein sequence ID" value="SNX61221.1"/>
    <property type="molecule type" value="Genomic_DNA"/>
</dbReference>
<evidence type="ECO:0000313" key="1">
    <source>
        <dbReference type="EMBL" id="SNX61221.1"/>
    </source>
</evidence>
<gene>
    <name evidence="1" type="ORF">SAMN06296273_2674</name>
</gene>
<dbReference type="RefSeq" id="WP_096293989.1">
    <property type="nucleotide sequence ID" value="NZ_LT907782.1"/>
</dbReference>
<protein>
    <submittedName>
        <fullName evidence="1">Uncharacterized protein</fullName>
    </submittedName>
</protein>
<dbReference type="OrthoDB" id="8545916at2"/>
<accession>A0A285C0X2</accession>
<evidence type="ECO:0000313" key="2">
    <source>
        <dbReference type="Proteomes" id="UP000242498"/>
    </source>
</evidence>
<dbReference type="Proteomes" id="UP000242498">
    <property type="component" value="Chromosome I"/>
</dbReference>
<organism evidence="1 2">
    <name type="scientific">Nitrosomonas ureae</name>
    <dbReference type="NCBI Taxonomy" id="44577"/>
    <lineage>
        <taxon>Bacteria</taxon>
        <taxon>Pseudomonadati</taxon>
        <taxon>Pseudomonadota</taxon>
        <taxon>Betaproteobacteria</taxon>
        <taxon>Nitrosomonadales</taxon>
        <taxon>Nitrosomonadaceae</taxon>
        <taxon>Nitrosomonas</taxon>
    </lineage>
</organism>